<gene>
    <name evidence="23" type="primary">NLN</name>
</gene>
<dbReference type="FunFam" id="1.20.1050.40:FF:000001">
    <property type="entry name" value="Thimet oligopeptidase 1"/>
    <property type="match status" value="1"/>
</dbReference>
<dbReference type="Gene3D" id="1.10.1370.10">
    <property type="entry name" value="Neurolysin, domain 3"/>
    <property type="match status" value="1"/>
</dbReference>
<evidence type="ECO:0000256" key="20">
    <source>
        <dbReference type="RuleBase" id="RU003435"/>
    </source>
</evidence>
<dbReference type="Gene3D" id="1.20.1050.40">
    <property type="entry name" value="Endopeptidase. Chain P, domain 1"/>
    <property type="match status" value="1"/>
</dbReference>
<dbReference type="InterPro" id="IPR024077">
    <property type="entry name" value="Neurolysin/TOP_dom2"/>
</dbReference>
<dbReference type="EC" id="3.4.24.16" evidence="14"/>
<dbReference type="InterPro" id="IPR024079">
    <property type="entry name" value="MetalloPept_cat_dom_sf"/>
</dbReference>
<keyword evidence="6 20" id="KW-0479">Metal-binding</keyword>
<keyword evidence="24" id="KW-1185">Reference proteome</keyword>
<feature type="compositionally biased region" description="Low complexity" evidence="21">
    <location>
        <begin position="103"/>
        <end position="124"/>
    </location>
</feature>
<dbReference type="AlphaFoldDB" id="A0A8C3U984"/>
<evidence type="ECO:0000256" key="10">
    <source>
        <dbReference type="ARBA" id="ARBA00022990"/>
    </source>
</evidence>
<evidence type="ECO:0000256" key="5">
    <source>
        <dbReference type="ARBA" id="ARBA00022670"/>
    </source>
</evidence>
<comment type="catalytic activity">
    <reaction evidence="13">
        <text>Preferential cleavage in neurotensin: 10-Pro-|-Tyr-11.</text>
        <dbReference type="EC" id="3.4.24.16"/>
    </reaction>
</comment>
<comment type="cofactor">
    <cofactor evidence="20">
        <name>Zn(2+)</name>
        <dbReference type="ChEBI" id="CHEBI:29105"/>
    </cofactor>
    <text evidence="20">Binds 1 zinc ion.</text>
</comment>
<evidence type="ECO:0000313" key="23">
    <source>
        <dbReference type="Ensembl" id="ENSCUSP00005010857.1"/>
    </source>
</evidence>
<evidence type="ECO:0000313" key="24">
    <source>
        <dbReference type="Proteomes" id="UP000694563"/>
    </source>
</evidence>
<comment type="function">
    <text evidence="19">Hydrolyzes oligopeptides such as neurotensin, bradykinin and dynorphin A. Acts as a regulator of cannabinoid signaling pathway by mediating degradation of hemopressin, an antagonist peptide of the cannabinoid receptor CNR1.</text>
</comment>
<evidence type="ECO:0000256" key="11">
    <source>
        <dbReference type="ARBA" id="ARBA00023049"/>
    </source>
</evidence>
<dbReference type="InterPro" id="IPR001567">
    <property type="entry name" value="Pept_M3A_M3B_dom"/>
</dbReference>
<dbReference type="Ensembl" id="ENSCUST00005011315.1">
    <property type="protein sequence ID" value="ENSCUSP00005010857.1"/>
    <property type="gene ID" value="ENSCUSG00005007004.1"/>
</dbReference>
<reference evidence="23" key="3">
    <citation type="submission" date="2025-09" db="UniProtKB">
        <authorList>
            <consortium name="Ensembl"/>
        </authorList>
    </citation>
    <scope>IDENTIFICATION</scope>
</reference>
<evidence type="ECO:0000259" key="22">
    <source>
        <dbReference type="Pfam" id="PF01432"/>
    </source>
</evidence>
<comment type="similarity">
    <text evidence="3 20">Belongs to the peptidase M3 family.</text>
</comment>
<proteinExistence type="inferred from homology"/>
<dbReference type="GO" id="GO:0046872">
    <property type="term" value="F:metal ion binding"/>
    <property type="evidence" value="ECO:0007669"/>
    <property type="project" value="UniProtKB-UniRule"/>
</dbReference>
<evidence type="ECO:0000256" key="1">
    <source>
        <dbReference type="ARBA" id="ARBA00004173"/>
    </source>
</evidence>
<feature type="region of interest" description="Disordered" evidence="21">
    <location>
        <begin position="1"/>
        <end position="204"/>
    </location>
</feature>
<comment type="subcellular location">
    <subcellularLocation>
        <location evidence="2">Cytoplasm</location>
    </subcellularLocation>
    <subcellularLocation>
        <location evidence="1">Mitochondrion</location>
    </subcellularLocation>
</comment>
<evidence type="ECO:0000256" key="14">
    <source>
        <dbReference type="ARBA" id="ARBA00039068"/>
    </source>
</evidence>
<keyword evidence="9" id="KW-0809">Transit peptide</keyword>
<keyword evidence="11 20" id="KW-0482">Metalloprotease</keyword>
<dbReference type="GO" id="GO:0005758">
    <property type="term" value="C:mitochondrial intermembrane space"/>
    <property type="evidence" value="ECO:0007669"/>
    <property type="project" value="TreeGrafter"/>
</dbReference>
<keyword evidence="5 20" id="KW-0645">Protease</keyword>
<feature type="compositionally biased region" description="Low complexity" evidence="21">
    <location>
        <begin position="69"/>
        <end position="83"/>
    </location>
</feature>
<evidence type="ECO:0000256" key="21">
    <source>
        <dbReference type="SAM" id="MobiDB-lite"/>
    </source>
</evidence>
<dbReference type="PANTHER" id="PTHR11804">
    <property type="entry name" value="PROTEASE M3 THIMET OLIGOPEPTIDASE-RELATED"/>
    <property type="match status" value="1"/>
</dbReference>
<keyword evidence="7 20" id="KW-0378">Hydrolase</keyword>
<evidence type="ECO:0000256" key="9">
    <source>
        <dbReference type="ARBA" id="ARBA00022946"/>
    </source>
</evidence>
<keyword evidence="8 20" id="KW-0862">Zinc</keyword>
<dbReference type="Gene3D" id="3.40.390.10">
    <property type="entry name" value="Collagenase (Catalytic Domain)"/>
    <property type="match status" value="1"/>
</dbReference>
<evidence type="ECO:0000256" key="12">
    <source>
        <dbReference type="ARBA" id="ARBA00023128"/>
    </source>
</evidence>
<organism evidence="23 24">
    <name type="scientific">Catharus ustulatus</name>
    <name type="common">Russet-backed thrush</name>
    <name type="synonym">Hylocichla ustulatus</name>
    <dbReference type="NCBI Taxonomy" id="91951"/>
    <lineage>
        <taxon>Eukaryota</taxon>
        <taxon>Metazoa</taxon>
        <taxon>Chordata</taxon>
        <taxon>Craniata</taxon>
        <taxon>Vertebrata</taxon>
        <taxon>Euteleostomi</taxon>
        <taxon>Archelosauria</taxon>
        <taxon>Archosauria</taxon>
        <taxon>Dinosauria</taxon>
        <taxon>Saurischia</taxon>
        <taxon>Theropoda</taxon>
        <taxon>Coelurosauria</taxon>
        <taxon>Aves</taxon>
        <taxon>Neognathae</taxon>
        <taxon>Neoaves</taxon>
        <taxon>Telluraves</taxon>
        <taxon>Australaves</taxon>
        <taxon>Passeriformes</taxon>
        <taxon>Turdidae</taxon>
        <taxon>Catharus</taxon>
    </lineage>
</organism>
<name>A0A8C3U984_CATUS</name>
<evidence type="ECO:0000256" key="3">
    <source>
        <dbReference type="ARBA" id="ARBA00006040"/>
    </source>
</evidence>
<sequence>MEDQDSSGYVIFSPQPASKPVCGQTHTRQILSWRRGKPGMPPAGDAQPRDTGVPSPPPRGTARVPPAGPRSRPTPTSRSLRGPGPLARAPRTTLQQRRRGPLPGTAWTAAAPPGARSASRAPSSTDRGCAEAARSLRTPALLRSPRGQASPLPAGCGEYALPPAARHQGRGGVRGRAEAAEADAQDRGGAGLSAAPAGGERAARQRAQEQSGFFLSLSLLLLFSVACPSSSGLFSSFVPPPPPRPPPPPAPPPMLSLCAGAARRSIGPQLVLRMTLGAEITSQLRASSYIASGRNLLRWDLSPEEIRTRTEELIMKTKHVYDTVGMLETEEVTLENTVQALADIEVEYAVERSMLDFPQHVSPDREIRLASTEADKKLSNFDVEMSMREDVFQKIVYLQQTCDLENVKPETKRYLEKSVQMGRRNGLHLPKEVQKEIKTMKKKLNELCIDFNKNLNEENTFLVFSKEELDGLPDDFINSLERTEKDKYQVTLKYPHYFPVMKKCCISETRRKMESAFNSRCKEENTKILQQLLPLRAKVAELLGYNTHANFVLEVNTAKSTDNVTNFLDDLSKKLKPLVEEERQFILDLKKKECKERNFDYDGRINAWDLHYYMSKTEELKYSIDQEKLKEYFPIEAVTEGLLNIYQKLLGLEFEKIESAHVWHDSVTLYAVKDKSTGEMLGQFYLDLYPREGKYGHAACFGLQPGCLLCDGSRLMSVAALVTNFTKPTSDHPSLLRHDEVKTYFHEFGHVMHQICAQTDFARFSGTNVETDFVEVPSQMFENWVWEKEPLQQMSRHYKDATHVGDTLLEKLAASRLANTGLLTLRQIVFSKVDQALHTKLSVDPADEYAKYCMEILGIPATPGTNMPATFGHLAGGYDGQYYGYLWSEVFSMDIFYSCFKQEGIMNPKAGMKYRNLILKPGGSLDGMDMLHNFLERKPSQRAFLLKQASNWRLEMENLTQQACRRLGQRKGRLIWFVGHLKFTCRISNNLTTSFQVPFI</sequence>
<evidence type="ECO:0000256" key="7">
    <source>
        <dbReference type="ARBA" id="ARBA00022801"/>
    </source>
</evidence>
<evidence type="ECO:0000256" key="18">
    <source>
        <dbReference type="ARBA" id="ARBA00042607"/>
    </source>
</evidence>
<evidence type="ECO:0000256" key="6">
    <source>
        <dbReference type="ARBA" id="ARBA00022723"/>
    </source>
</evidence>
<evidence type="ECO:0000256" key="16">
    <source>
        <dbReference type="ARBA" id="ARBA00041659"/>
    </source>
</evidence>
<keyword evidence="12" id="KW-0496">Mitochondrion</keyword>
<accession>A0A8C3U984</accession>
<dbReference type="GO" id="GO:0004222">
    <property type="term" value="F:metalloendopeptidase activity"/>
    <property type="evidence" value="ECO:0007669"/>
    <property type="project" value="InterPro"/>
</dbReference>
<dbReference type="CDD" id="cd06455">
    <property type="entry name" value="M3A_TOP"/>
    <property type="match status" value="1"/>
</dbReference>
<dbReference type="InterPro" id="IPR024080">
    <property type="entry name" value="Neurolysin/TOP_N"/>
</dbReference>
<reference evidence="23" key="2">
    <citation type="submission" date="2025-08" db="UniProtKB">
        <authorList>
            <consortium name="Ensembl"/>
        </authorList>
    </citation>
    <scope>IDENTIFICATION</scope>
</reference>
<evidence type="ECO:0000256" key="2">
    <source>
        <dbReference type="ARBA" id="ARBA00004496"/>
    </source>
</evidence>
<protein>
    <recommendedName>
        <fullName evidence="15">Neurolysin, mitochondrial</fullName>
        <ecNumber evidence="14">3.4.24.16</ecNumber>
    </recommendedName>
    <alternativeName>
        <fullName evidence="17">Microsomal endopeptidase</fullName>
    </alternativeName>
    <alternativeName>
        <fullName evidence="18">Mitochondrial oligopeptidase M</fullName>
    </alternativeName>
    <alternativeName>
        <fullName evidence="16">Neurotensin endopeptidase</fullName>
    </alternativeName>
</protein>
<feature type="domain" description="Peptidase M3A/M3B catalytic" evidence="22">
    <location>
        <begin position="500"/>
        <end position="945"/>
    </location>
</feature>
<evidence type="ECO:0000256" key="19">
    <source>
        <dbReference type="ARBA" id="ARBA00046222"/>
    </source>
</evidence>
<evidence type="ECO:0000256" key="4">
    <source>
        <dbReference type="ARBA" id="ARBA00022490"/>
    </source>
</evidence>
<dbReference type="InterPro" id="IPR045090">
    <property type="entry name" value="Pept_M3A_M3B"/>
</dbReference>
<dbReference type="Proteomes" id="UP000694563">
    <property type="component" value="Chromosome Z"/>
</dbReference>
<dbReference type="SUPFAM" id="SSF55486">
    <property type="entry name" value="Metalloproteases ('zincins'), catalytic domain"/>
    <property type="match status" value="1"/>
</dbReference>
<evidence type="ECO:0000256" key="13">
    <source>
        <dbReference type="ARBA" id="ARBA00035987"/>
    </source>
</evidence>
<keyword evidence="10" id="KW-0007">Acetylation</keyword>
<dbReference type="PANTHER" id="PTHR11804:SF44">
    <property type="entry name" value="NEUROLYSIN, MITOCHONDRIAL"/>
    <property type="match status" value="1"/>
</dbReference>
<evidence type="ECO:0000256" key="8">
    <source>
        <dbReference type="ARBA" id="ARBA00022833"/>
    </source>
</evidence>
<evidence type="ECO:0000256" key="15">
    <source>
        <dbReference type="ARBA" id="ARBA00039454"/>
    </source>
</evidence>
<dbReference type="GO" id="GO:0006518">
    <property type="term" value="P:peptide metabolic process"/>
    <property type="evidence" value="ECO:0007669"/>
    <property type="project" value="TreeGrafter"/>
</dbReference>
<dbReference type="GO" id="GO:0006508">
    <property type="term" value="P:proteolysis"/>
    <property type="evidence" value="ECO:0007669"/>
    <property type="project" value="UniProtKB-KW"/>
</dbReference>
<dbReference type="Pfam" id="PF01432">
    <property type="entry name" value="Peptidase_M3"/>
    <property type="match status" value="1"/>
</dbReference>
<keyword evidence="4" id="KW-0963">Cytoplasm</keyword>
<reference evidence="23" key="1">
    <citation type="submission" date="2020-10" db="EMBL/GenBank/DDBJ databases">
        <title>Catharus ustulatus (Swainson's thrush) genome, bCatUst1, primary haplotype v2.</title>
        <authorList>
            <person name="Delmore K."/>
            <person name="Vafadar M."/>
            <person name="Formenti G."/>
            <person name="Chow W."/>
            <person name="Pelan S."/>
            <person name="Howe K."/>
            <person name="Rhie A."/>
            <person name="Mountcastle J."/>
            <person name="Haase B."/>
            <person name="Fedrigo O."/>
            <person name="Jarvis E.D."/>
        </authorList>
    </citation>
    <scope>NUCLEOTIDE SEQUENCE [LARGE SCALE GENOMIC DNA]</scope>
</reference>
<dbReference type="FunFam" id="3.40.390.10:FF:000006">
    <property type="entry name" value="Thimet oligopeptidase 1"/>
    <property type="match status" value="1"/>
</dbReference>
<evidence type="ECO:0000256" key="17">
    <source>
        <dbReference type="ARBA" id="ARBA00041940"/>
    </source>
</evidence>